<feature type="compositionally biased region" description="Polar residues" evidence="1">
    <location>
        <begin position="196"/>
        <end position="212"/>
    </location>
</feature>
<feature type="compositionally biased region" description="Low complexity" evidence="1">
    <location>
        <begin position="569"/>
        <end position="578"/>
    </location>
</feature>
<dbReference type="Proteomes" id="UP000027222">
    <property type="component" value="Unassembled WGS sequence"/>
</dbReference>
<dbReference type="AlphaFoldDB" id="A0A067STZ4"/>
<feature type="region of interest" description="Disordered" evidence="1">
    <location>
        <begin position="462"/>
        <end position="539"/>
    </location>
</feature>
<evidence type="ECO:0000313" key="2">
    <source>
        <dbReference type="EMBL" id="KDR73502.1"/>
    </source>
</evidence>
<feature type="region of interest" description="Disordered" evidence="1">
    <location>
        <begin position="118"/>
        <end position="222"/>
    </location>
</feature>
<feature type="region of interest" description="Disordered" evidence="1">
    <location>
        <begin position="565"/>
        <end position="641"/>
    </location>
</feature>
<feature type="compositionally biased region" description="Low complexity" evidence="1">
    <location>
        <begin position="133"/>
        <end position="160"/>
    </location>
</feature>
<keyword evidence="3" id="KW-1185">Reference proteome</keyword>
<dbReference type="OrthoDB" id="5593376at2759"/>
<gene>
    <name evidence="2" type="ORF">GALMADRAFT_227953</name>
</gene>
<evidence type="ECO:0000256" key="1">
    <source>
        <dbReference type="SAM" id="MobiDB-lite"/>
    </source>
</evidence>
<dbReference type="EMBL" id="KL142385">
    <property type="protein sequence ID" value="KDR73502.1"/>
    <property type="molecule type" value="Genomic_DNA"/>
</dbReference>
<evidence type="ECO:0000313" key="3">
    <source>
        <dbReference type="Proteomes" id="UP000027222"/>
    </source>
</evidence>
<dbReference type="STRING" id="685588.A0A067STZ4"/>
<feature type="compositionally biased region" description="Polar residues" evidence="1">
    <location>
        <begin position="589"/>
        <end position="604"/>
    </location>
</feature>
<organism evidence="2 3">
    <name type="scientific">Galerina marginata (strain CBS 339.88)</name>
    <dbReference type="NCBI Taxonomy" id="685588"/>
    <lineage>
        <taxon>Eukaryota</taxon>
        <taxon>Fungi</taxon>
        <taxon>Dikarya</taxon>
        <taxon>Basidiomycota</taxon>
        <taxon>Agaricomycotina</taxon>
        <taxon>Agaricomycetes</taxon>
        <taxon>Agaricomycetidae</taxon>
        <taxon>Agaricales</taxon>
        <taxon>Agaricineae</taxon>
        <taxon>Strophariaceae</taxon>
        <taxon>Galerina</taxon>
    </lineage>
</organism>
<reference evidence="3" key="1">
    <citation type="journal article" date="2014" name="Proc. Natl. Acad. Sci. U.S.A.">
        <title>Extensive sampling of basidiomycete genomes demonstrates inadequacy of the white-rot/brown-rot paradigm for wood decay fungi.</title>
        <authorList>
            <person name="Riley R."/>
            <person name="Salamov A.A."/>
            <person name="Brown D.W."/>
            <person name="Nagy L.G."/>
            <person name="Floudas D."/>
            <person name="Held B.W."/>
            <person name="Levasseur A."/>
            <person name="Lombard V."/>
            <person name="Morin E."/>
            <person name="Otillar R."/>
            <person name="Lindquist E.A."/>
            <person name="Sun H."/>
            <person name="LaButti K.M."/>
            <person name="Schmutz J."/>
            <person name="Jabbour D."/>
            <person name="Luo H."/>
            <person name="Baker S.E."/>
            <person name="Pisabarro A.G."/>
            <person name="Walton J.D."/>
            <person name="Blanchette R.A."/>
            <person name="Henrissat B."/>
            <person name="Martin F."/>
            <person name="Cullen D."/>
            <person name="Hibbett D.S."/>
            <person name="Grigoriev I.V."/>
        </authorList>
    </citation>
    <scope>NUCLEOTIDE SEQUENCE [LARGE SCALE GENOMIC DNA]</scope>
    <source>
        <strain evidence="3">CBS 339.88</strain>
    </source>
</reference>
<sequence>MVQYELDTPPPALGEMDTTPLPVEMDPSFMPALSPSLPDLAHSNALLAQESGLVYLPVSPSELPVNGFATPMHLSMSDIPISAFINAPMEAMDPPQLHAAPDFMSDIRTVADPYAMSSSTEKLDLSPDSRTLSVSPPQSQVPSPSIHGTSSSYGTGVTSSLESALDPVTASGGRSRANTSLSPPSHPSPFPSLSPNLQNPEYSTPIAASSTDNLEESVSHQQPQTIIGRMLKDIAITAIDAGDAFENCHGAEQTTKVGELRDRIAQVLDMLEVMAFTDKDAPPYPPLAPPIPTLLPELPIPTLPIVAPPMEPLVAESTHLAVSDQSRKRCASELEEHRTVKALKREPQDDAPLTLNVTEVPIIPAAGVTFVPPQLPPVTYPVVQTPLSVAPTPRPPSRPPTPPSAFAANNSFGTIKQQNPITAAFTAFLPATSSSSVHSSLSLPMSGPAASLSFPPLPHSSWSDPVVPTRHHHSLSAGSISGPLPVLTASSPSTHSNSVFPPSALPPPLAQPPTVPSNGAASTISQPLGRMSRSGSISGTNFRNSYSSYPYNEPYSDPAMAVWHTTKNSGSSSRSGQSNWYMGPEPSRKSFSFSTNSAPHTTHNSPSDGEDEDEDSDSDESTSGKTAAHHTSGDRHSTSTASDLPAEYLFDVDRIFFEFLNKLCSNLEATDAKGEQIHQTLMAKKMQRLDESPDFRPFKFRIQAFTNAFMDELAKQGYPEEKIPMKKARNYLWRQQYILRFNEDGKKAKSKGNHIWNVEARKAGEGQWEFRPFQRRLAGTPPSVAYCGLRWAWKPHIWHPQCSFKKIPVTLSSPSLPPWLSWKNGELSGIPPPDAESCQVIAIAKFPFDNKDDQINHTFTISIAPVSALDTASYSRSRRPSLVGEPPKRSTSDSALFQIPQRMDARITRVDDTRVIRVLQNVAQRVTDKAESQFVSASPPKEGELQDLVKQKHVLEQTVHAYDKAISGQGHMDSRRLAVAAQHVVLQAAQTVIADRTVASGGVPTPQAETVAIQSVSVNELTNKTQDAIAMAVKMNGTASNEVDIIVTATSILKSQTPVMDSPTGTIPPPARVPPPGAPPSRIASAFPPSNLAPLPEYT</sequence>
<proteinExistence type="predicted"/>
<feature type="compositionally biased region" description="Polar residues" evidence="1">
    <location>
        <begin position="488"/>
        <end position="500"/>
    </location>
</feature>
<feature type="compositionally biased region" description="Pro residues" evidence="1">
    <location>
        <begin position="503"/>
        <end position="515"/>
    </location>
</feature>
<feature type="region of interest" description="Disordered" evidence="1">
    <location>
        <begin position="1057"/>
        <end position="1099"/>
    </location>
</feature>
<feature type="compositionally biased region" description="Pro residues" evidence="1">
    <location>
        <begin position="1066"/>
        <end position="1079"/>
    </location>
</feature>
<feature type="compositionally biased region" description="Acidic residues" evidence="1">
    <location>
        <begin position="608"/>
        <end position="620"/>
    </location>
</feature>
<name>A0A067STZ4_GALM3</name>
<dbReference type="HOGENOM" id="CLU_008274_0_0_1"/>
<protein>
    <submittedName>
        <fullName evidence="2">Uncharacterized protein</fullName>
    </submittedName>
</protein>
<accession>A0A067STZ4</accession>